<feature type="transmembrane region" description="Helical" evidence="6">
    <location>
        <begin position="179"/>
        <end position="198"/>
    </location>
</feature>
<reference evidence="8" key="1">
    <citation type="journal article" date="2007" name="Plant Cell">
        <title>Dothideomycete-plant interactions illuminated by genome sequencing and EST analysis of the wheat pathogen Stagonospora nodorum.</title>
        <authorList>
            <person name="Hane J.K."/>
            <person name="Lowe R.G."/>
            <person name="Solomon P.S."/>
            <person name="Tan K.C."/>
            <person name="Schoch C.L."/>
            <person name="Spatafora J.W."/>
            <person name="Crous P.W."/>
            <person name="Kodira C."/>
            <person name="Birren B.W."/>
            <person name="Galagan J.E."/>
            <person name="Torriani S.F."/>
            <person name="McDonald B.A."/>
            <person name="Oliver R.P."/>
        </authorList>
    </citation>
    <scope>NUCLEOTIDE SEQUENCE [LARGE SCALE GENOMIC DNA]</scope>
    <source>
        <strain evidence="8">SN15 / ATCC MYA-4574 / FGSC 10173</strain>
    </source>
</reference>
<dbReference type="GO" id="GO:0046872">
    <property type="term" value="F:metal ion binding"/>
    <property type="evidence" value="ECO:0007669"/>
    <property type="project" value="UniProtKB-KW"/>
</dbReference>
<dbReference type="PANTHER" id="PTHR20855">
    <property type="entry name" value="ADIPOR/PROGESTIN RECEPTOR-RELATED"/>
    <property type="match status" value="1"/>
</dbReference>
<dbReference type="AlphaFoldDB" id="Q0TY10"/>
<dbReference type="VEuPathDB" id="FungiDB:JI435_156350"/>
<proteinExistence type="predicted"/>
<feature type="transmembrane region" description="Helical" evidence="6">
    <location>
        <begin position="113"/>
        <end position="136"/>
    </location>
</feature>
<evidence type="ECO:0000256" key="3">
    <source>
        <dbReference type="ARBA" id="ARBA00022989"/>
    </source>
</evidence>
<evidence type="ECO:0000256" key="5">
    <source>
        <dbReference type="PIRSR" id="PIRSR604254-1"/>
    </source>
</evidence>
<evidence type="ECO:0000256" key="2">
    <source>
        <dbReference type="ARBA" id="ARBA00022692"/>
    </source>
</evidence>
<evidence type="ECO:0000256" key="4">
    <source>
        <dbReference type="ARBA" id="ARBA00023136"/>
    </source>
</evidence>
<dbReference type="Proteomes" id="UP000001055">
    <property type="component" value="Unassembled WGS sequence"/>
</dbReference>
<feature type="binding site" evidence="5">
    <location>
        <position position="283"/>
    </location>
    <ligand>
        <name>Zn(2+)</name>
        <dbReference type="ChEBI" id="CHEBI:29105"/>
    </ligand>
</feature>
<name>Q0TY10_PHANO</name>
<feature type="transmembrane region" description="Helical" evidence="6">
    <location>
        <begin position="210"/>
        <end position="229"/>
    </location>
</feature>
<organism evidence="7 8">
    <name type="scientific">Phaeosphaeria nodorum (strain SN15 / ATCC MYA-4574 / FGSC 10173)</name>
    <name type="common">Glume blotch fungus</name>
    <name type="synonym">Parastagonospora nodorum</name>
    <dbReference type="NCBI Taxonomy" id="321614"/>
    <lineage>
        <taxon>Eukaryota</taxon>
        <taxon>Fungi</taxon>
        <taxon>Dikarya</taxon>
        <taxon>Ascomycota</taxon>
        <taxon>Pezizomycotina</taxon>
        <taxon>Dothideomycetes</taxon>
        <taxon>Pleosporomycetidae</taxon>
        <taxon>Pleosporales</taxon>
        <taxon>Pleosporineae</taxon>
        <taxon>Phaeosphaeriaceae</taxon>
        <taxon>Parastagonospora</taxon>
    </lineage>
</organism>
<keyword evidence="3 6" id="KW-1133">Transmembrane helix</keyword>
<dbReference type="RefSeq" id="XP_001805779.1">
    <property type="nucleotide sequence ID" value="XM_001805727.1"/>
</dbReference>
<evidence type="ECO:0000313" key="8">
    <source>
        <dbReference type="Proteomes" id="UP000001055"/>
    </source>
</evidence>
<feature type="binding site" evidence="5">
    <location>
        <position position="132"/>
    </location>
    <ligand>
        <name>Zn(2+)</name>
        <dbReference type="ChEBI" id="CHEBI:29105"/>
    </ligand>
</feature>
<evidence type="ECO:0000256" key="6">
    <source>
        <dbReference type="SAM" id="Phobius"/>
    </source>
</evidence>
<protein>
    <submittedName>
        <fullName evidence="7">Uncharacterized protein</fullName>
    </submittedName>
</protein>
<comment type="subcellular location">
    <subcellularLocation>
        <location evidence="1">Membrane</location>
        <topology evidence="1">Multi-pass membrane protein</topology>
    </subcellularLocation>
</comment>
<dbReference type="GO" id="GO:0038023">
    <property type="term" value="F:signaling receptor activity"/>
    <property type="evidence" value="ECO:0000318"/>
    <property type="project" value="GO_Central"/>
</dbReference>
<sequence length="321" mass="36130">MSTASRPAAALTRFPTLLNHLKMQSKTEKAVTATTRQEDAPPWMRADQFIKTGYRRQLNSFYRCVTSLLYLHNEFVNIWSHLGPGIVHTLLLTKECHAFSKQWDEERYVDQMIVWQYIISCILCLLFSAGYHTLTAHSQHVAIRWLKIDYLGIIFNIVAGCTASTYFGLRHHPKLQLCYISSSVALALVLFSVMLAPGSDGDAKKLWRSVLFATFFASGFVPMVHASIIDGVEVLGYFPLAHTIGMASFYGTGVLFYVTRFPEKYFPEKFDIWSQGASHQIFHVVIIMGQITYITGLRQIVATLGPVSAQIALESGFVVTD</sequence>
<dbReference type="KEGG" id="pno:SNOG_15635"/>
<dbReference type="HOGENOM" id="CLU_023075_2_0_1"/>
<dbReference type="PANTHER" id="PTHR20855:SF130">
    <property type="entry name" value="HAEMOLYSIN-III FAMILY PROTEIN"/>
    <property type="match status" value="1"/>
</dbReference>
<gene>
    <name evidence="7" type="ORF">SNOG_15635</name>
</gene>
<dbReference type="eggNOG" id="KOG0748">
    <property type="taxonomic scope" value="Eukaryota"/>
</dbReference>
<dbReference type="Pfam" id="PF03006">
    <property type="entry name" value="HlyIII"/>
    <property type="match status" value="1"/>
</dbReference>
<dbReference type="GO" id="GO:0006882">
    <property type="term" value="P:intracellular zinc ion homeostasis"/>
    <property type="evidence" value="ECO:0000318"/>
    <property type="project" value="GO_Central"/>
</dbReference>
<evidence type="ECO:0000256" key="1">
    <source>
        <dbReference type="ARBA" id="ARBA00004141"/>
    </source>
</evidence>
<dbReference type="GO" id="GO:0016020">
    <property type="term" value="C:membrane"/>
    <property type="evidence" value="ECO:0007669"/>
    <property type="project" value="UniProtKB-SubCell"/>
</dbReference>
<evidence type="ECO:0000313" key="7">
    <source>
        <dbReference type="EMBL" id="EAT77010.1"/>
    </source>
</evidence>
<keyword evidence="2 6" id="KW-0812">Transmembrane</keyword>
<keyword evidence="5" id="KW-0862">Zinc</keyword>
<feature type="transmembrane region" description="Helical" evidence="6">
    <location>
        <begin position="148"/>
        <end position="167"/>
    </location>
</feature>
<dbReference type="InterPro" id="IPR004254">
    <property type="entry name" value="AdipoR/HlyIII-related"/>
</dbReference>
<dbReference type="GeneID" id="5982709"/>
<feature type="transmembrane region" description="Helical" evidence="6">
    <location>
        <begin position="235"/>
        <end position="258"/>
    </location>
</feature>
<keyword evidence="5" id="KW-0479">Metal-binding</keyword>
<accession>Q0TY10</accession>
<dbReference type="InParanoid" id="Q0TY10"/>
<keyword evidence="4 6" id="KW-0472">Membrane</keyword>
<feature type="binding site" evidence="5">
    <location>
        <position position="279"/>
    </location>
    <ligand>
        <name>Zn(2+)</name>
        <dbReference type="ChEBI" id="CHEBI:29105"/>
    </ligand>
</feature>
<dbReference type="OMA" id="HHACPPD"/>
<dbReference type="EMBL" id="CH445363">
    <property type="protein sequence ID" value="EAT77010.1"/>
    <property type="molecule type" value="Genomic_DNA"/>
</dbReference>